<comment type="caution">
    <text evidence="1">The sequence shown here is derived from an EMBL/GenBank/DDBJ whole genome shotgun (WGS) entry which is preliminary data.</text>
</comment>
<sequence length="107" mass="12038">MRVALVYPEVLDLARFKENRREFPPFAVLYLATVAERAGHEVTVSKVADGDHVRDFSGFEAVAFTIPSRLERRLGPVPHPSQQHALVGHRRAVRRSASRLRAACRHG</sequence>
<gene>
    <name evidence="1" type="ORF">RB636_13805</name>
</gene>
<reference evidence="1 2" key="1">
    <citation type="submission" date="2023-08" db="EMBL/GenBank/DDBJ databases">
        <authorList>
            <person name="Sharma P."/>
            <person name="Verma V."/>
            <person name="Mohan M.K."/>
            <person name="Dubey A.K."/>
        </authorList>
    </citation>
    <scope>NUCLEOTIDE SEQUENCE [LARGE SCALE GENOMIC DNA]</scope>
    <source>
        <strain evidence="1 2">ADP4</strain>
    </source>
</reference>
<protein>
    <submittedName>
        <fullName evidence="1">Uncharacterized protein</fullName>
    </submittedName>
</protein>
<evidence type="ECO:0000313" key="2">
    <source>
        <dbReference type="Proteomes" id="UP001348265"/>
    </source>
</evidence>
<accession>A0ABU7WS32</accession>
<evidence type="ECO:0000313" key="1">
    <source>
        <dbReference type="EMBL" id="MEF3114257.1"/>
    </source>
</evidence>
<organism evidence="1 2">
    <name type="scientific">Streptomyces chrestomyceticus</name>
    <dbReference type="NCBI Taxonomy" id="68185"/>
    <lineage>
        <taxon>Bacteria</taxon>
        <taxon>Bacillati</taxon>
        <taxon>Actinomycetota</taxon>
        <taxon>Actinomycetes</taxon>
        <taxon>Kitasatosporales</taxon>
        <taxon>Streptomycetaceae</taxon>
        <taxon>Streptomyces</taxon>
    </lineage>
</organism>
<dbReference type="Proteomes" id="UP001348265">
    <property type="component" value="Unassembled WGS sequence"/>
</dbReference>
<dbReference type="RefSeq" id="WP_331786758.1">
    <property type="nucleotide sequence ID" value="NZ_JAVFKM010000005.1"/>
</dbReference>
<name>A0ABU7WS32_9ACTN</name>
<keyword evidence="2" id="KW-1185">Reference proteome</keyword>
<dbReference type="EMBL" id="JAVFKM010000005">
    <property type="protein sequence ID" value="MEF3114257.1"/>
    <property type="molecule type" value="Genomic_DNA"/>
</dbReference>
<proteinExistence type="predicted"/>